<keyword evidence="7" id="KW-0066">ATP synthesis</keyword>
<keyword evidence="6" id="KW-0139">CF(1)</keyword>
<comment type="caution">
    <text evidence="9">The sequence shown here is derived from an EMBL/GenBank/DDBJ whole genome shotgun (WGS) entry which is preliminary data.</text>
</comment>
<dbReference type="CDD" id="cd18113">
    <property type="entry name" value="ATP-synt_F1_alpha_C"/>
    <property type="match status" value="1"/>
</dbReference>
<evidence type="ECO:0000256" key="7">
    <source>
        <dbReference type="ARBA" id="ARBA00023310"/>
    </source>
</evidence>
<dbReference type="InterPro" id="IPR005294">
    <property type="entry name" value="ATP_synth_F1_asu"/>
</dbReference>
<dbReference type="SUPFAM" id="SSF47917">
    <property type="entry name" value="C-terminal domain of alpha and beta subunits of F1 ATP synthase"/>
    <property type="match status" value="1"/>
</dbReference>
<dbReference type="InterPro" id="IPR020003">
    <property type="entry name" value="ATPase_a/bsu_AS"/>
</dbReference>
<dbReference type="Pfam" id="PF00306">
    <property type="entry name" value="ATP-synt_ab_C"/>
    <property type="match status" value="1"/>
</dbReference>
<dbReference type="InterPro" id="IPR038376">
    <property type="entry name" value="ATP_synth_asu_C_sf"/>
</dbReference>
<keyword evidence="5" id="KW-0472">Membrane</keyword>
<evidence type="ECO:0000256" key="5">
    <source>
        <dbReference type="ARBA" id="ARBA00023136"/>
    </source>
</evidence>
<gene>
    <name evidence="9" type="primary">atpA_47</name>
    <name evidence="9" type="ORF">SDC9_141767</name>
</gene>
<evidence type="ECO:0000256" key="1">
    <source>
        <dbReference type="ARBA" id="ARBA00022448"/>
    </source>
</evidence>
<dbReference type="FunFam" id="1.20.150.20:FF:000001">
    <property type="entry name" value="ATP synthase subunit alpha"/>
    <property type="match status" value="1"/>
</dbReference>
<accession>A0A645DZC1</accession>
<dbReference type="Gene3D" id="1.20.150.20">
    <property type="entry name" value="ATP synthase alpha/beta chain, C-terminal domain"/>
    <property type="match status" value="1"/>
</dbReference>
<evidence type="ECO:0000256" key="6">
    <source>
        <dbReference type="ARBA" id="ARBA00023196"/>
    </source>
</evidence>
<dbReference type="EMBL" id="VSSQ01041221">
    <property type="protein sequence ID" value="MPM94619.1"/>
    <property type="molecule type" value="Genomic_DNA"/>
</dbReference>
<dbReference type="GO" id="GO:0045259">
    <property type="term" value="C:proton-transporting ATP synthase complex"/>
    <property type="evidence" value="ECO:0007669"/>
    <property type="project" value="UniProtKB-KW"/>
</dbReference>
<protein>
    <submittedName>
        <fullName evidence="9">ATP synthase subunit alpha</fullName>
    </submittedName>
</protein>
<feature type="domain" description="ATP synthase alpha subunit C-terminal" evidence="8">
    <location>
        <begin position="24"/>
        <end position="146"/>
    </location>
</feature>
<dbReference type="PANTHER" id="PTHR48082:SF2">
    <property type="entry name" value="ATP SYNTHASE SUBUNIT ALPHA, MITOCHONDRIAL"/>
    <property type="match status" value="1"/>
</dbReference>
<proteinExistence type="predicted"/>
<keyword evidence="3" id="KW-0067">ATP-binding</keyword>
<dbReference type="GO" id="GO:0043531">
    <property type="term" value="F:ADP binding"/>
    <property type="evidence" value="ECO:0007669"/>
    <property type="project" value="TreeGrafter"/>
</dbReference>
<dbReference type="PANTHER" id="PTHR48082">
    <property type="entry name" value="ATP SYNTHASE SUBUNIT ALPHA, MITOCHONDRIAL"/>
    <property type="match status" value="1"/>
</dbReference>
<dbReference type="PROSITE" id="PS00152">
    <property type="entry name" value="ATPASE_ALPHA_BETA"/>
    <property type="match status" value="1"/>
</dbReference>
<evidence type="ECO:0000259" key="8">
    <source>
        <dbReference type="Pfam" id="PF00306"/>
    </source>
</evidence>
<evidence type="ECO:0000256" key="4">
    <source>
        <dbReference type="ARBA" id="ARBA00023065"/>
    </source>
</evidence>
<dbReference type="AlphaFoldDB" id="A0A645DZC1"/>
<keyword evidence="2" id="KW-0547">Nucleotide-binding</keyword>
<evidence type="ECO:0000256" key="3">
    <source>
        <dbReference type="ARBA" id="ARBA00022840"/>
    </source>
</evidence>
<dbReference type="GO" id="GO:0046933">
    <property type="term" value="F:proton-transporting ATP synthase activity, rotational mechanism"/>
    <property type="evidence" value="ECO:0007669"/>
    <property type="project" value="InterPro"/>
</dbReference>
<evidence type="ECO:0000256" key="2">
    <source>
        <dbReference type="ARBA" id="ARBA00022741"/>
    </source>
</evidence>
<organism evidence="9">
    <name type="scientific">bioreactor metagenome</name>
    <dbReference type="NCBI Taxonomy" id="1076179"/>
    <lineage>
        <taxon>unclassified sequences</taxon>
        <taxon>metagenomes</taxon>
        <taxon>ecological metagenomes</taxon>
    </lineage>
</organism>
<sequence length="153" mass="16908">MFNQGNRPAINVGISVSRVGGNAQIKAMKKVAGRLKIDQAQFRELEAFSKFGSNLDAVTAMTIDKGQKNTLLLNQPLHQTVPVEEQVALLYCGTQGLLKNVPLNKVKEFEKNFLMMLRKTQKKEVLDVIKSGVIDDKVISIIEQLAADVAKDL</sequence>
<reference evidence="9" key="1">
    <citation type="submission" date="2019-08" db="EMBL/GenBank/DDBJ databases">
        <authorList>
            <person name="Kucharzyk K."/>
            <person name="Murdoch R.W."/>
            <person name="Higgins S."/>
            <person name="Loffler F."/>
        </authorList>
    </citation>
    <scope>NUCLEOTIDE SEQUENCE</scope>
</reference>
<keyword evidence="4" id="KW-0406">Ion transport</keyword>
<dbReference type="GO" id="GO:0005524">
    <property type="term" value="F:ATP binding"/>
    <property type="evidence" value="ECO:0007669"/>
    <property type="project" value="UniProtKB-KW"/>
</dbReference>
<dbReference type="InterPro" id="IPR000793">
    <property type="entry name" value="ATP_synth_asu_C"/>
</dbReference>
<keyword evidence="1" id="KW-0813">Transport</keyword>
<name>A0A645DZC1_9ZZZZ</name>
<evidence type="ECO:0000313" key="9">
    <source>
        <dbReference type="EMBL" id="MPM94619.1"/>
    </source>
</evidence>